<organism evidence="1 2">
    <name type="scientific">Entomospira nematocerorum</name>
    <dbReference type="NCBI Taxonomy" id="2719987"/>
    <lineage>
        <taxon>Bacteria</taxon>
        <taxon>Pseudomonadati</taxon>
        <taxon>Spirochaetota</taxon>
        <taxon>Spirochaetia</taxon>
        <taxon>Spirochaetales</taxon>
        <taxon>Spirochaetaceae</taxon>
        <taxon>Entomospira</taxon>
    </lineage>
</organism>
<dbReference type="Proteomes" id="UP000752013">
    <property type="component" value="Unassembled WGS sequence"/>
</dbReference>
<comment type="caution">
    <text evidence="1">The sequence shown here is derived from an EMBL/GenBank/DDBJ whole genome shotgun (WGS) entry which is preliminary data.</text>
</comment>
<dbReference type="AlphaFoldDB" id="A0A968GBT8"/>
<dbReference type="EMBL" id="JAATLK010000001">
    <property type="protein sequence ID" value="NIZ46987.1"/>
    <property type="molecule type" value="Genomic_DNA"/>
</dbReference>
<keyword evidence="2" id="KW-1185">Reference proteome</keyword>
<reference evidence="1" key="1">
    <citation type="submission" date="2020-03" db="EMBL/GenBank/DDBJ databases">
        <title>Spirochaetal bacteria isolated from arthropods constitute a novel genus Entomospira genus novum within the order Spirochaetales.</title>
        <authorList>
            <person name="Grana-Miraglia L."/>
            <person name="Sikutova S."/>
            <person name="Fingerle V."/>
            <person name="Sing A."/>
            <person name="Castillo-Ramirez S."/>
            <person name="Margos G."/>
            <person name="Rudolf I."/>
        </authorList>
    </citation>
    <scope>NUCLEOTIDE SEQUENCE</scope>
    <source>
        <strain evidence="1">BR208</strain>
    </source>
</reference>
<accession>A0A968GBT8</accession>
<gene>
    <name evidence="1" type="ORF">HCT46_03545</name>
</gene>
<evidence type="ECO:0000313" key="2">
    <source>
        <dbReference type="Proteomes" id="UP000752013"/>
    </source>
</evidence>
<name>A0A968GBT8_9SPIO</name>
<proteinExistence type="predicted"/>
<sequence>MHWIRSVVIALGAMVLWVHPLFADDEIEETVVSAIDETVEVSEGSEEQERVIVIEGAHEFYFGKMGDLQENFLELRGGVVVSIEENGVKHRIRADLLRFDRDANLIFATGNVEYEVVTSGQTQRFAVANLLFESTNLSGLLVGIYSTQSDQGFSLFGDVPFFYQADHVVKHATGTVTIHKIWVATSQMKDPFWRLEADMVWTLSDDSWVVRHPLLYIGRVPVFYFPFYYHGDNIFFFNPVFGYSSLYGFTVNTTTHVWGKPSNAAQLGMFNFNFSSNANKSDNQGNNRLALMLDYYGRTGVMLGIWGGFNWADIDYKLGFAFTRALFSDGTVVDSQGNIHRESGYFFGRKVPFRYGLMASGSWEDLSFGIRLFSDPRFKSDFFTHRRVGADWFGFITLQSAPWQLVPTETETSYIRYNRRFYIGLAGLETVTVHYANSELLLEPKYNQERVSSYASSSYFYALRDINAINMSVSVQAKPVFGAAFNTQASLAEQWSWWQPGLYYEARVEERLSAMRYGTRSSIPSEDWSGPLEWKNLISSRAEAGGTFNWANRLDVRIGLTSQTVHNHILAPSELTVAQETMIERQNLVRFGGLWQVAFSPFKEELYWRNSYIRYQAQVDFFENAYDVNLKKRTSQWKWNFRLHRLQAQLRYDTGLYWAYTSVSGSESVDTLTHERVIVGEVKAGVGVDWYDWRTETYLYTNRLSRRSAIKYGWGISTQYEPWSFLGIYGDLRIDLKTKLDYAETSIRLWGLRAGFIWQEREKITWSKENYFWQTEMNSKGEKVLAFQTSYFYVRLDQPILWKNDYTWIKDNFEYWDLSIVGDLRLDMVRYTDSKLEFGFRWDWRIKEQLRLRVTTTSYHESIHTYIPFMREKLGITGEFSFWRDLWQSFNFANTEMRRASPFKIGRVRVELEWQLPDWVLGISYQGNPSQNYNIQGMAQSSWRQKFELWVKWRPIPALAAGVQLDEEGIWSNKVP</sequence>
<dbReference type="RefSeq" id="WP_167703423.1">
    <property type="nucleotide sequence ID" value="NZ_CP118168.1"/>
</dbReference>
<protein>
    <submittedName>
        <fullName evidence="1">LPS-assembly protein LptD</fullName>
    </submittedName>
</protein>
<evidence type="ECO:0000313" key="1">
    <source>
        <dbReference type="EMBL" id="NIZ46987.1"/>
    </source>
</evidence>